<keyword evidence="2" id="KW-1185">Reference proteome</keyword>
<proteinExistence type="predicted"/>
<dbReference type="EMBL" id="NHMP01000012">
    <property type="protein sequence ID" value="OXE44362.1"/>
    <property type="molecule type" value="Genomic_DNA"/>
</dbReference>
<gene>
    <name evidence="1" type="ORF">ADH67_12165</name>
</gene>
<comment type="caution">
    <text evidence="1">The sequence shown here is derived from an EMBL/GenBank/DDBJ whole genome shotgun (WGS) entry which is preliminary data.</text>
</comment>
<feature type="non-terminal residue" evidence="1">
    <location>
        <position position="1"/>
    </location>
</feature>
<organism evidence="1 2">
    <name type="scientific">Turicimonas muris</name>
    <dbReference type="NCBI Taxonomy" id="1796652"/>
    <lineage>
        <taxon>Bacteria</taxon>
        <taxon>Pseudomonadati</taxon>
        <taxon>Pseudomonadota</taxon>
        <taxon>Betaproteobacteria</taxon>
        <taxon>Burkholderiales</taxon>
        <taxon>Sutterellaceae</taxon>
        <taxon>Turicimonas</taxon>
    </lineage>
</organism>
<dbReference type="AlphaFoldDB" id="A0A227KA72"/>
<reference evidence="2" key="1">
    <citation type="submission" date="2017-05" db="EMBL/GenBank/DDBJ databases">
        <title>Improved OligoMM genomes.</title>
        <authorList>
            <person name="Garzetti D."/>
        </authorList>
    </citation>
    <scope>NUCLEOTIDE SEQUENCE [LARGE SCALE GENOMIC DNA]</scope>
    <source>
        <strain evidence="2">YL45</strain>
    </source>
</reference>
<sequence>QFRKGPANRIWNVGMFTGTALVPNGMPGGVRGTGNNRPYSISELYFLSLYGYLKSVVKNIL</sequence>
<dbReference type="Proteomes" id="UP000214610">
    <property type="component" value="Unassembled WGS sequence"/>
</dbReference>
<dbReference type="RefSeq" id="WP_217984021.1">
    <property type="nucleotide sequence ID" value="NZ_CAJTBZ010000037.1"/>
</dbReference>
<evidence type="ECO:0000313" key="2">
    <source>
        <dbReference type="Proteomes" id="UP000214610"/>
    </source>
</evidence>
<protein>
    <submittedName>
        <fullName evidence="1">Uncharacterized protein</fullName>
    </submittedName>
</protein>
<name>A0A227KA72_9BURK</name>
<dbReference type="GeneID" id="78363699"/>
<accession>A0A227KA72</accession>
<evidence type="ECO:0000313" key="1">
    <source>
        <dbReference type="EMBL" id="OXE44362.1"/>
    </source>
</evidence>